<dbReference type="Proteomes" id="UP000285906">
    <property type="component" value="Unassembled WGS sequence"/>
</dbReference>
<feature type="transmembrane region" description="Helical" evidence="8">
    <location>
        <begin position="78"/>
        <end position="98"/>
    </location>
</feature>
<dbReference type="GO" id="GO:0016872">
    <property type="term" value="F:intramolecular lyase activity"/>
    <property type="evidence" value="ECO:0007669"/>
    <property type="project" value="InterPro"/>
</dbReference>
<evidence type="ECO:0000256" key="7">
    <source>
        <dbReference type="ARBA" id="ARBA00023235"/>
    </source>
</evidence>
<proteinExistence type="predicted"/>
<feature type="transmembrane region" description="Helical" evidence="8">
    <location>
        <begin position="6"/>
        <end position="22"/>
    </location>
</feature>
<comment type="pathway">
    <text evidence="2">Carotenoid biosynthesis.</text>
</comment>
<dbReference type="GO" id="GO:0016117">
    <property type="term" value="P:carotenoid biosynthetic process"/>
    <property type="evidence" value="ECO:0007669"/>
    <property type="project" value="UniProtKB-KW"/>
</dbReference>
<accession>A0A420CY09</accession>
<keyword evidence="4" id="KW-0125">Carotenoid biosynthesis</keyword>
<dbReference type="Pfam" id="PF18916">
    <property type="entry name" value="Lycopene_cyc"/>
    <property type="match status" value="2"/>
</dbReference>
<dbReference type="RefSeq" id="WP_120214266.1">
    <property type="nucleotide sequence ID" value="NZ_BMCW01000008.1"/>
</dbReference>
<evidence type="ECO:0000256" key="1">
    <source>
        <dbReference type="ARBA" id="ARBA00004141"/>
    </source>
</evidence>
<protein>
    <submittedName>
        <fullName evidence="10">Lycopene cyclase domain-containing protein</fullName>
    </submittedName>
</protein>
<feature type="domain" description="Lycopene cyclase" evidence="9">
    <location>
        <begin position="4"/>
        <end position="95"/>
    </location>
</feature>
<evidence type="ECO:0000256" key="2">
    <source>
        <dbReference type="ARBA" id="ARBA00004829"/>
    </source>
</evidence>
<evidence type="ECO:0000256" key="4">
    <source>
        <dbReference type="ARBA" id="ARBA00022746"/>
    </source>
</evidence>
<feature type="transmembrane region" description="Helical" evidence="8">
    <location>
        <begin position="159"/>
        <end position="178"/>
    </location>
</feature>
<keyword evidence="6 8" id="KW-0472">Membrane</keyword>
<keyword evidence="5 8" id="KW-1133">Transmembrane helix</keyword>
<dbReference type="EMBL" id="RAQH01000008">
    <property type="protein sequence ID" value="RKE83135.1"/>
    <property type="molecule type" value="Genomic_DNA"/>
</dbReference>
<feature type="transmembrane region" description="Helical" evidence="8">
    <location>
        <begin position="198"/>
        <end position="220"/>
    </location>
</feature>
<dbReference type="InterPro" id="IPR017825">
    <property type="entry name" value="Lycopene_cyclase_dom"/>
</dbReference>
<feature type="transmembrane region" description="Helical" evidence="8">
    <location>
        <begin position="34"/>
        <end position="58"/>
    </location>
</feature>
<evidence type="ECO:0000313" key="10">
    <source>
        <dbReference type="EMBL" id="RKE83135.1"/>
    </source>
</evidence>
<evidence type="ECO:0000259" key="9">
    <source>
        <dbReference type="Pfam" id="PF18916"/>
    </source>
</evidence>
<gene>
    <name evidence="10" type="ORF">BXY58_2687</name>
</gene>
<dbReference type="NCBIfam" id="TIGR03462">
    <property type="entry name" value="CarR_dom_SF"/>
    <property type="match status" value="1"/>
</dbReference>
<evidence type="ECO:0000256" key="3">
    <source>
        <dbReference type="ARBA" id="ARBA00022692"/>
    </source>
</evidence>
<sequence length="241" mass="28585">MQLTYLLINFFTVIICFIFSFHPKINFYRHFRAFLLSAVLVATVFIIWDAWFTKLGVWWFDDQYLVGIRFFGLPLEEILFFICIPFSCIFTYFCLTKFLPMDWKPLPDKIFVITFIIISLFAAVYFREKIYPFMTFLTLGISLFILYFLLGAKWIGKAWIVYLILLPGFVLVNGILTGTGLESPIVNYNSETFIGVRFLTIPIEDFFYGFELIIWNLYFFKKLKKEEKINDNDENIILKST</sequence>
<dbReference type="GO" id="GO:0045436">
    <property type="term" value="F:lycopene beta cyclase activity"/>
    <property type="evidence" value="ECO:0007669"/>
    <property type="project" value="UniProtKB-ARBA"/>
</dbReference>
<keyword evidence="7" id="KW-0413">Isomerase</keyword>
<comment type="caution">
    <text evidence="10">The sequence shown here is derived from an EMBL/GenBank/DDBJ whole genome shotgun (WGS) entry which is preliminary data.</text>
</comment>
<dbReference type="AlphaFoldDB" id="A0A420CY09"/>
<dbReference type="OrthoDB" id="5195186at2"/>
<evidence type="ECO:0000256" key="8">
    <source>
        <dbReference type="SAM" id="Phobius"/>
    </source>
</evidence>
<evidence type="ECO:0000256" key="5">
    <source>
        <dbReference type="ARBA" id="ARBA00022989"/>
    </source>
</evidence>
<evidence type="ECO:0000256" key="6">
    <source>
        <dbReference type="ARBA" id="ARBA00023136"/>
    </source>
</evidence>
<evidence type="ECO:0000313" key="11">
    <source>
        <dbReference type="Proteomes" id="UP000285906"/>
    </source>
</evidence>
<keyword evidence="3 8" id="KW-0812">Transmembrane</keyword>
<feature type="transmembrane region" description="Helical" evidence="8">
    <location>
        <begin position="133"/>
        <end position="152"/>
    </location>
</feature>
<organism evidence="10 11">
    <name type="scientific">Epilithonimonas arachidiradicis</name>
    <dbReference type="NCBI Taxonomy" id="1617282"/>
    <lineage>
        <taxon>Bacteria</taxon>
        <taxon>Pseudomonadati</taxon>
        <taxon>Bacteroidota</taxon>
        <taxon>Flavobacteriia</taxon>
        <taxon>Flavobacteriales</taxon>
        <taxon>Weeksellaceae</taxon>
        <taxon>Chryseobacterium group</taxon>
        <taxon>Epilithonimonas</taxon>
    </lineage>
</organism>
<feature type="transmembrane region" description="Helical" evidence="8">
    <location>
        <begin position="110"/>
        <end position="127"/>
    </location>
</feature>
<feature type="domain" description="Lycopene cyclase" evidence="9">
    <location>
        <begin position="129"/>
        <end position="222"/>
    </location>
</feature>
<name>A0A420CY09_9FLAO</name>
<reference evidence="10 11" key="1">
    <citation type="submission" date="2018-09" db="EMBL/GenBank/DDBJ databases">
        <title>Genomic Encyclopedia of Archaeal and Bacterial Type Strains, Phase II (KMG-II): from individual species to whole genera.</title>
        <authorList>
            <person name="Goeker M."/>
        </authorList>
    </citation>
    <scope>NUCLEOTIDE SEQUENCE [LARGE SCALE GENOMIC DNA]</scope>
    <source>
        <strain evidence="10 11">DSM 27620</strain>
    </source>
</reference>
<comment type="subcellular location">
    <subcellularLocation>
        <location evidence="1">Membrane</location>
        <topology evidence="1">Multi-pass membrane protein</topology>
    </subcellularLocation>
</comment>
<dbReference type="GO" id="GO:0016020">
    <property type="term" value="C:membrane"/>
    <property type="evidence" value="ECO:0007669"/>
    <property type="project" value="UniProtKB-SubCell"/>
</dbReference>